<protein>
    <recommendedName>
        <fullName evidence="5">Autotransporter-associated beta strand repeat-containing protein</fullName>
    </recommendedName>
</protein>
<feature type="signal peptide" evidence="2">
    <location>
        <begin position="1"/>
        <end position="25"/>
    </location>
</feature>
<evidence type="ECO:0000256" key="2">
    <source>
        <dbReference type="SAM" id="SignalP"/>
    </source>
</evidence>
<dbReference type="SUPFAM" id="SSF51126">
    <property type="entry name" value="Pectin lyase-like"/>
    <property type="match status" value="3"/>
</dbReference>
<dbReference type="InterPro" id="IPR018247">
    <property type="entry name" value="EF_Hand_1_Ca_BS"/>
</dbReference>
<organism evidence="3 4">
    <name type="scientific">Haloferula sargassicola</name>
    <dbReference type="NCBI Taxonomy" id="490096"/>
    <lineage>
        <taxon>Bacteria</taxon>
        <taxon>Pseudomonadati</taxon>
        <taxon>Verrucomicrobiota</taxon>
        <taxon>Verrucomicrobiia</taxon>
        <taxon>Verrucomicrobiales</taxon>
        <taxon>Verrucomicrobiaceae</taxon>
        <taxon>Haloferula</taxon>
    </lineage>
</organism>
<dbReference type="InterPro" id="IPR013425">
    <property type="entry name" value="Autotrns_rpt"/>
</dbReference>
<gene>
    <name evidence="3" type="ORF">Hsar01_04004</name>
</gene>
<keyword evidence="1 2" id="KW-0732">Signal</keyword>
<evidence type="ECO:0000256" key="1">
    <source>
        <dbReference type="ARBA" id="ARBA00022729"/>
    </source>
</evidence>
<accession>A0ABP9UY20</accession>
<dbReference type="EMBL" id="BAABRI010000034">
    <property type="protein sequence ID" value="GAA5484758.1"/>
    <property type="molecule type" value="Genomic_DNA"/>
</dbReference>
<reference evidence="3 4" key="1">
    <citation type="submission" date="2024-02" db="EMBL/GenBank/DDBJ databases">
        <title>Haloferula sargassicola NBRC 104335.</title>
        <authorList>
            <person name="Ichikawa N."/>
            <person name="Katano-Makiyama Y."/>
            <person name="Hidaka K."/>
        </authorList>
    </citation>
    <scope>NUCLEOTIDE SEQUENCE [LARGE SCALE GENOMIC DNA]</scope>
    <source>
        <strain evidence="3 4">NBRC 104335</strain>
    </source>
</reference>
<dbReference type="NCBIfam" id="TIGR02601">
    <property type="entry name" value="autotrns_rpt"/>
    <property type="match status" value="3"/>
</dbReference>
<dbReference type="Pfam" id="PF12951">
    <property type="entry name" value="PATR"/>
    <property type="match status" value="5"/>
</dbReference>
<evidence type="ECO:0008006" key="5">
    <source>
        <dbReference type="Google" id="ProtNLM"/>
    </source>
</evidence>
<dbReference type="Proteomes" id="UP001476282">
    <property type="component" value="Unassembled WGS sequence"/>
</dbReference>
<keyword evidence="4" id="KW-1185">Reference proteome</keyword>
<feature type="chain" id="PRO_5047280665" description="Autotransporter-associated beta strand repeat-containing protein" evidence="2">
    <location>
        <begin position="26"/>
        <end position="1865"/>
    </location>
</feature>
<comment type="caution">
    <text evidence="3">The sequence shown here is derived from an EMBL/GenBank/DDBJ whole genome shotgun (WGS) entry which is preliminary data.</text>
</comment>
<evidence type="ECO:0000313" key="3">
    <source>
        <dbReference type="EMBL" id="GAA5484758.1"/>
    </source>
</evidence>
<dbReference type="PROSITE" id="PS00018">
    <property type="entry name" value="EF_HAND_1"/>
    <property type="match status" value="1"/>
</dbReference>
<dbReference type="InterPro" id="IPR011050">
    <property type="entry name" value="Pectin_lyase_fold/virulence"/>
</dbReference>
<dbReference type="RefSeq" id="WP_353568865.1">
    <property type="nucleotide sequence ID" value="NZ_BAABRI010000034.1"/>
</dbReference>
<name>A0ABP9UY20_9BACT</name>
<proteinExistence type="predicted"/>
<evidence type="ECO:0000313" key="4">
    <source>
        <dbReference type="Proteomes" id="UP001476282"/>
    </source>
</evidence>
<sequence length="1865" mass="184706">MKPSRFNRWLPASVFAAAAISTAFSATVVWDGGPSATGTDLGLAENWVGDVLPSTATPDTAQWTGSPAGPLSLVYTATNSTLSGAIGNPGINLEVTATQTAALNIDSGANTASPRFNNLTIAAGAGPVSLGDGNDTFNFTLGGTSGQIHTWTNQSSNPAIVNADANPALGGTGSHAIAFTGSGDWQWAAPFDASNGANLSVHKTGTGQLTFSGGGTLAAGVTAYGGSFGAALKEGTTVISAGAYTSSGEFVVGGLDTTGGTETSLIMDAGSLNVANWLSLGRGNGAGAVSSNIILNGSAALSADNVSMGYNGGDATTLPKGSLTLNGASTFTVNGNGSLLVGESAGSDMTVTLNDTAQLVSAGTGAKRIGAGGSGHLVLGADAAVDFGNVQTTIGYRNGTGLMDMTGGTFTAGGEVRVGGSDVSGADSGSGVLNISGGTFTSNGLTFGRGNNNAALVNGTGTISGTAVVTCSGDLTLGYAGAANLGKLTLDGGTLHVGTTATKWLRVGVWDTSKGELNINGGTLKLNTNSSLKLNAEGTVGANVVHQTGGDILCYSDHGTTVGGTGNIDLQRSGAAASSNTYHFDGGTISTYAVVSTATTGTRTFNFNGGTLRPVAHNEAFFNLGDGTGVDRANIRDGGAIFDTNTFNVTVAQPLLHSDIVDDAAIDGGLTKLGAGNLTLSGDCTYTGPTAVTGGTLTLKGLIFGSSPNIAVTGGGKLALADYADVSTPVTVTEGALDGYGEIDDLTIANNAANTVTSGNGTANALYINQTLTFQGAARIDVQATGTTMNRYIDAGTGTLTTSAAGQITVNATNTSGAWTSGEDYPVIYYGDFAGSIAHFTLGTVPNLNPNQSASLVDTGSAIVIRITGESLVWKGTSGSNWDTSSNNWSYLGDPIAFSANSPVIFDDSATSFAVNLAADVSPSAIVFDNQFEPYTISSSGGFGILSGSVVKNGFETVTLSTDNSYTGTTVINEGTLKITGSGSIAESSSIAIGEDGTLILDLTSPDTYAHPITGEGLLYKQGSAALTLAGANTLTGDVYLEAGGLNLNSPTALGAAGGTFHLSGGTLDNTSGAQVDMTPAKAQIWDADVMFTGSNSLNMGNGAVTLGASRTVNVAANTLYAGAVGDGGSGYDLIKTGTGKLVLNGGDIRGDLDIQAGIVGINQDFLGGAPIGAGILQNDGAVATKWTFWYGPDDVTSNLLIRNNDGSHTHLLGIVKRNAGTLTLTNPSNVATANLAVDAGKLVVNGGTYGAQADDGTPNNGLTSVIGYTAAANAVLEINGATVNYNNCSNADAAAYRGTLDLGNNATGAGALKFNSGTLSIYRQLTLGRNGAYGSMSQTSGSASVGGFLALGLGTSTGSFDLSGGTFTQAGPVTNGAGADSRGVMNIRGNAVYNQTPAGDLGLWVGESGTGELNVSGTASLTLAADNNGLQLGRNATGAGTVNLLGGTVTTKAVTQGAGTGTLNFSGGTLKANAANTAFLNGLTHTYVHSAGGTIDNGGNAITIGQALETPAGSGISATGVTVGGGGFIGRPLVTVTGDGTGATAVADIDANGNLTGITVTNPGINYTTASFTLTGGGVGNTGTLGGAPSFVANASGSMTFTGNAITTLGGANTFTGNSIVAGGSSILLSNGASLTFAPRANGVSNKVTGAGNAYFYGAFNLDLSQASLANGNSWTLVDATGTKTYDPVTFSLAGFTAQGDGVTHIMVDGANTWTFSETTGLLSLSVSAVTGFDSWILGYGLDAADRGETADPDGDGIVNLLEYVLGGDPSVGDASIAPAAAKSGNNLVMTFKRSDASEGDVAASLQYGSGLASWTTVTVPAANGTSGGVTFTVVENGTDPDDVTATIPAGGSAKFFGRLQAVK</sequence>